<dbReference type="eggNOG" id="ENOG50300YK">
    <property type="taxonomic scope" value="Bacteria"/>
</dbReference>
<dbReference type="HOGENOM" id="CLU_1577303_0_0_5"/>
<dbReference type="KEGG" id="rpc:RPC_2918"/>
<dbReference type="AlphaFoldDB" id="Q213H1"/>
<protein>
    <submittedName>
        <fullName evidence="1">Uncharacterized protein</fullName>
    </submittedName>
</protein>
<reference evidence="1" key="1">
    <citation type="submission" date="2006-03" db="EMBL/GenBank/DDBJ databases">
        <title>Complete sequence of Rhodopseudomonas palustris BisB18.</title>
        <authorList>
            <consortium name="US DOE Joint Genome Institute"/>
            <person name="Copeland A."/>
            <person name="Lucas S."/>
            <person name="Lapidus A."/>
            <person name="Barry K."/>
            <person name="Detter J.C."/>
            <person name="Glavina del Rio T."/>
            <person name="Hammon N."/>
            <person name="Israni S."/>
            <person name="Dalin E."/>
            <person name="Tice H."/>
            <person name="Pitluck S."/>
            <person name="Chain P."/>
            <person name="Malfatti S."/>
            <person name="Shin M."/>
            <person name="Vergez L."/>
            <person name="Schmutz J."/>
            <person name="Larimer F."/>
            <person name="Land M."/>
            <person name="Hauser L."/>
            <person name="Pelletier D.A."/>
            <person name="Kyrpides N."/>
            <person name="Anderson I."/>
            <person name="Oda Y."/>
            <person name="Harwood C.S."/>
            <person name="Richardson P."/>
        </authorList>
    </citation>
    <scope>NUCLEOTIDE SEQUENCE [LARGE SCALE GENOMIC DNA]</scope>
    <source>
        <strain evidence="1">BisB18</strain>
    </source>
</reference>
<dbReference type="STRING" id="316056.RPC_2918"/>
<proteinExistence type="predicted"/>
<gene>
    <name evidence="1" type="ordered locus">RPC_2918</name>
</gene>
<accession>Q213H1</accession>
<name>Q213H1_RHOPB</name>
<evidence type="ECO:0000313" key="1">
    <source>
        <dbReference type="EMBL" id="ABD88465.1"/>
    </source>
</evidence>
<dbReference type="EMBL" id="CP000301">
    <property type="protein sequence ID" value="ABD88465.1"/>
    <property type="molecule type" value="Genomic_DNA"/>
</dbReference>
<sequence>MRLAPMRNSIDHATTGGRLLRRVRAWFAAGIPACEVAPGEPREVEPRSVVPETVGVDDTKSAILLPFPIHGEALLVKLADLLRDRVANRASARDGFLLTVSRTPHSRLLIDDASYVEFHAHRSMYHLVVEAGLDTTVMLDTTDFDTLVQFVVQYINGRLSDSTALEVAS</sequence>
<dbReference type="RefSeq" id="WP_011473360.1">
    <property type="nucleotide sequence ID" value="NC_007925.1"/>
</dbReference>
<organism evidence="1">
    <name type="scientific">Rhodopseudomonas palustris (strain BisB18)</name>
    <dbReference type="NCBI Taxonomy" id="316056"/>
    <lineage>
        <taxon>Bacteria</taxon>
        <taxon>Pseudomonadati</taxon>
        <taxon>Pseudomonadota</taxon>
        <taxon>Alphaproteobacteria</taxon>
        <taxon>Hyphomicrobiales</taxon>
        <taxon>Nitrobacteraceae</taxon>
        <taxon>Rhodopseudomonas</taxon>
    </lineage>
</organism>